<evidence type="ECO:0000256" key="9">
    <source>
        <dbReference type="ARBA" id="ARBA00023136"/>
    </source>
</evidence>
<evidence type="ECO:0000256" key="4">
    <source>
        <dbReference type="ARBA" id="ARBA00022475"/>
    </source>
</evidence>
<keyword evidence="5 10" id="KW-0145">Chemotaxis</keyword>
<gene>
    <name evidence="12" type="primary">fliL</name>
    <name evidence="12" type="ORF">D3870_00015</name>
    <name evidence="13" type="ORF">D3870_00030</name>
    <name evidence="11" type="ORF">D3870_07920</name>
</gene>
<evidence type="ECO:0000256" key="7">
    <source>
        <dbReference type="ARBA" id="ARBA00022779"/>
    </source>
</evidence>
<evidence type="ECO:0000256" key="3">
    <source>
        <dbReference type="ARBA" id="ARBA00008281"/>
    </source>
</evidence>
<dbReference type="Pfam" id="PF03748">
    <property type="entry name" value="FliL"/>
    <property type="match status" value="1"/>
</dbReference>
<evidence type="ECO:0000313" key="13">
    <source>
        <dbReference type="EMBL" id="RJG08330.1"/>
    </source>
</evidence>
<evidence type="ECO:0000313" key="11">
    <source>
        <dbReference type="EMBL" id="RJG05955.1"/>
    </source>
</evidence>
<dbReference type="EMBL" id="QYUN01000001">
    <property type="protein sequence ID" value="RJG08330.1"/>
    <property type="molecule type" value="Genomic_DNA"/>
</dbReference>
<comment type="function">
    <text evidence="1 10">Controls the rotational direction of flagella during chemotaxis.</text>
</comment>
<evidence type="ECO:0000256" key="2">
    <source>
        <dbReference type="ARBA" id="ARBA00004162"/>
    </source>
</evidence>
<evidence type="ECO:0000313" key="14">
    <source>
        <dbReference type="Proteomes" id="UP000285190"/>
    </source>
</evidence>
<dbReference type="EMBL" id="QYUN01000002">
    <property type="protein sequence ID" value="RJG05955.1"/>
    <property type="molecule type" value="Genomic_DNA"/>
</dbReference>
<evidence type="ECO:0000256" key="6">
    <source>
        <dbReference type="ARBA" id="ARBA00022692"/>
    </source>
</evidence>
<keyword evidence="14" id="KW-1185">Reference proteome</keyword>
<keyword evidence="4" id="KW-1003">Cell membrane</keyword>
<keyword evidence="8 10" id="KW-1133">Transmembrane helix</keyword>
<feature type="transmembrane region" description="Helical" evidence="10">
    <location>
        <begin position="31"/>
        <end position="53"/>
    </location>
</feature>
<accession>A0A418X748</accession>
<dbReference type="PANTHER" id="PTHR35091">
    <property type="entry name" value="FLAGELLAR PROTEIN FLIL"/>
    <property type="match status" value="1"/>
</dbReference>
<comment type="subcellular location">
    <subcellularLocation>
        <location evidence="10">Cell inner membrane</location>
    </subcellularLocation>
    <subcellularLocation>
        <location evidence="2">Cell membrane</location>
        <topology evidence="2">Single-pass membrane protein</topology>
    </subcellularLocation>
</comment>
<dbReference type="NCBIfam" id="NF005435">
    <property type="entry name" value="PRK07021.1"/>
    <property type="match status" value="1"/>
</dbReference>
<dbReference type="OrthoDB" id="5297029at2"/>
<dbReference type="GO" id="GO:0006935">
    <property type="term" value="P:chemotaxis"/>
    <property type="evidence" value="ECO:0007669"/>
    <property type="project" value="UniProtKB-KW"/>
</dbReference>
<organism evidence="12 14">
    <name type="scientific">Noviherbaspirillum cavernae</name>
    <dbReference type="NCBI Taxonomy" id="2320862"/>
    <lineage>
        <taxon>Bacteria</taxon>
        <taxon>Pseudomonadati</taxon>
        <taxon>Pseudomonadota</taxon>
        <taxon>Betaproteobacteria</taxon>
        <taxon>Burkholderiales</taxon>
        <taxon>Oxalobacteraceae</taxon>
        <taxon>Noviherbaspirillum</taxon>
    </lineage>
</organism>
<evidence type="ECO:0000256" key="10">
    <source>
        <dbReference type="RuleBase" id="RU364125"/>
    </source>
</evidence>
<keyword evidence="12" id="KW-0282">Flagellum</keyword>
<dbReference type="AlphaFoldDB" id="A0A418X748"/>
<keyword evidence="12" id="KW-0969">Cilium</keyword>
<protein>
    <recommendedName>
        <fullName evidence="10">Flagellar protein FliL</fullName>
    </recommendedName>
</protein>
<comment type="similarity">
    <text evidence="3 10">Belongs to the FliL family.</text>
</comment>
<keyword evidence="7 10" id="KW-0283">Flagellar rotation</keyword>
<evidence type="ECO:0000256" key="5">
    <source>
        <dbReference type="ARBA" id="ARBA00022500"/>
    </source>
</evidence>
<keyword evidence="9 10" id="KW-0472">Membrane</keyword>
<dbReference type="Proteomes" id="UP000285190">
    <property type="component" value="Unassembled WGS sequence"/>
</dbReference>
<proteinExistence type="inferred from homology"/>
<sequence>MATAPKAANKNLKAVPAADASAAQPANSMKMILIVVGAILLTLAAAGGAWFFLGANQNNAPGSPSTAPRAVDNKPPVFMTMETFTVNLQTEDMAQFLQIGMTMQVADQATADLIKLNMPQVRNRLLLLLSSKKASEILTIDGKKKLAADIIEQAKQPFSPQGAKPEVTDVFFTSFVVQ</sequence>
<evidence type="ECO:0000256" key="8">
    <source>
        <dbReference type="ARBA" id="ARBA00022989"/>
    </source>
</evidence>
<keyword evidence="10" id="KW-0997">Cell inner membrane</keyword>
<dbReference type="GO" id="GO:0009425">
    <property type="term" value="C:bacterial-type flagellum basal body"/>
    <property type="evidence" value="ECO:0007669"/>
    <property type="project" value="InterPro"/>
</dbReference>
<evidence type="ECO:0000313" key="12">
    <source>
        <dbReference type="EMBL" id="RJG08329.1"/>
    </source>
</evidence>
<keyword evidence="6 10" id="KW-0812">Transmembrane</keyword>
<dbReference type="GO" id="GO:0005886">
    <property type="term" value="C:plasma membrane"/>
    <property type="evidence" value="ECO:0007669"/>
    <property type="project" value="UniProtKB-SubCell"/>
</dbReference>
<evidence type="ECO:0000256" key="1">
    <source>
        <dbReference type="ARBA" id="ARBA00002254"/>
    </source>
</evidence>
<dbReference type="PANTHER" id="PTHR35091:SF2">
    <property type="entry name" value="FLAGELLAR PROTEIN FLIL"/>
    <property type="match status" value="1"/>
</dbReference>
<keyword evidence="12" id="KW-0966">Cell projection</keyword>
<comment type="caution">
    <text evidence="12">The sequence shown here is derived from an EMBL/GenBank/DDBJ whole genome shotgun (WGS) entry which is preliminary data.</text>
</comment>
<dbReference type="InterPro" id="IPR005503">
    <property type="entry name" value="FliL"/>
</dbReference>
<reference evidence="12 14" key="1">
    <citation type="submission" date="2018-09" db="EMBL/GenBank/DDBJ databases">
        <authorList>
            <person name="Zhu H."/>
        </authorList>
    </citation>
    <scope>NUCLEOTIDE SEQUENCE [LARGE SCALE GENOMIC DNA]</scope>
    <source>
        <strain evidence="12 14">K2R10-39</strain>
    </source>
</reference>
<name>A0A418X748_9BURK</name>
<dbReference type="GO" id="GO:0071978">
    <property type="term" value="P:bacterial-type flagellum-dependent swarming motility"/>
    <property type="evidence" value="ECO:0007669"/>
    <property type="project" value="TreeGrafter"/>
</dbReference>
<dbReference type="EMBL" id="QYUN01000001">
    <property type="protein sequence ID" value="RJG08329.1"/>
    <property type="molecule type" value="Genomic_DNA"/>
</dbReference>